<dbReference type="EMBL" id="AWSO01001875">
    <property type="protein sequence ID" value="ESK82548.1"/>
    <property type="molecule type" value="Genomic_DNA"/>
</dbReference>
<comment type="caution">
    <text evidence="1">The sequence shown here is derived from an EMBL/GenBank/DDBJ whole genome shotgun (WGS) entry which is preliminary data.</text>
</comment>
<organism evidence="1 2">
    <name type="scientific">Moniliophthora roreri (strain MCA 2997)</name>
    <name type="common">Cocoa frosty pod rot fungus</name>
    <name type="synonym">Crinipellis roreri</name>
    <dbReference type="NCBI Taxonomy" id="1381753"/>
    <lineage>
        <taxon>Eukaryota</taxon>
        <taxon>Fungi</taxon>
        <taxon>Dikarya</taxon>
        <taxon>Basidiomycota</taxon>
        <taxon>Agaricomycotina</taxon>
        <taxon>Agaricomycetes</taxon>
        <taxon>Agaricomycetidae</taxon>
        <taxon>Agaricales</taxon>
        <taxon>Marasmiineae</taxon>
        <taxon>Marasmiaceae</taxon>
        <taxon>Moniliophthora</taxon>
    </lineage>
</organism>
<dbReference type="Proteomes" id="UP000017559">
    <property type="component" value="Unassembled WGS sequence"/>
</dbReference>
<keyword evidence="2" id="KW-1185">Reference proteome</keyword>
<gene>
    <name evidence="1" type="ORF">Moror_3702</name>
</gene>
<protein>
    <submittedName>
        <fullName evidence="1">Uncharacterized protein</fullName>
    </submittedName>
</protein>
<feature type="non-terminal residue" evidence="1">
    <location>
        <position position="1"/>
    </location>
</feature>
<dbReference type="HOGENOM" id="CLU_2489423_0_0_1"/>
<proteinExistence type="predicted"/>
<evidence type="ECO:0000313" key="2">
    <source>
        <dbReference type="Proteomes" id="UP000017559"/>
    </source>
</evidence>
<evidence type="ECO:0000313" key="1">
    <source>
        <dbReference type="EMBL" id="ESK82548.1"/>
    </source>
</evidence>
<sequence>SPLFIRLLSPYTPRSTHHKLAVPPLLSSTVAGESTRGHEYRTVLGKETITNEISRSRAGCGSLGGLNQSQKWKEEHLRSRNVIFEVF</sequence>
<reference evidence="1 2" key="1">
    <citation type="journal article" date="2014" name="BMC Genomics">
        <title>Genome and secretome analysis of the hemibiotrophic fungal pathogen, Moniliophthora roreri, which causes frosty pod rot disease of cacao: mechanisms of the biotrophic and necrotrophic phases.</title>
        <authorList>
            <person name="Meinhardt L.W."/>
            <person name="Costa G.G.L."/>
            <person name="Thomazella D.P.T."/>
            <person name="Teixeira P.J.P.L."/>
            <person name="Carazzolle M.F."/>
            <person name="Schuster S.C."/>
            <person name="Carlson J.E."/>
            <person name="Guiltinan M.J."/>
            <person name="Mieczkowski P."/>
            <person name="Farmer A."/>
            <person name="Ramaraj T."/>
            <person name="Crozier J."/>
            <person name="Davis R.E."/>
            <person name="Shao J."/>
            <person name="Melnick R.L."/>
            <person name="Pereira G.A.G."/>
            <person name="Bailey B.A."/>
        </authorList>
    </citation>
    <scope>NUCLEOTIDE SEQUENCE [LARGE SCALE GENOMIC DNA]</scope>
    <source>
        <strain evidence="1 2">MCA 2997</strain>
    </source>
</reference>
<dbReference type="AlphaFoldDB" id="V2W6V8"/>
<name>V2W6V8_MONRO</name>
<accession>V2W6V8</accession>
<dbReference type="KEGG" id="mrr:Moror_3702"/>